<dbReference type="EMBL" id="LXMA01000043">
    <property type="protein sequence ID" value="OAT71369.1"/>
    <property type="molecule type" value="Genomic_DNA"/>
</dbReference>
<dbReference type="AlphaFoldDB" id="A0A1B7KN06"/>
<accession>A0A1B7KN06</accession>
<sequence>MKDAMFCMSLLLLQNSGEDLRLHQNAGGDGREICGENKTGSLYFGTSLASICHGENKTGSPRNPMERK</sequence>
<gene>
    <name evidence="1" type="ORF">A7K69_14905</name>
</gene>
<protein>
    <submittedName>
        <fullName evidence="1">Uncharacterized protein</fullName>
    </submittedName>
</protein>
<reference evidence="2" key="1">
    <citation type="submission" date="2016-05" db="EMBL/GenBank/DDBJ databases">
        <authorList>
            <person name="Wang W."/>
            <person name="Zhu L."/>
        </authorList>
    </citation>
    <scope>NUCLEOTIDE SEQUENCE [LARGE SCALE GENOMIC DNA]</scope>
    <source>
        <strain evidence="2">W-2</strain>
    </source>
</reference>
<name>A0A1B7KN06_PARTM</name>
<dbReference type="Proteomes" id="UP000078290">
    <property type="component" value="Unassembled WGS sequence"/>
</dbReference>
<organism evidence="1 2">
    <name type="scientific">Parageobacillus thermoglucosidasius</name>
    <name type="common">Geobacillus thermoglucosidasius</name>
    <dbReference type="NCBI Taxonomy" id="1426"/>
    <lineage>
        <taxon>Bacteria</taxon>
        <taxon>Bacillati</taxon>
        <taxon>Bacillota</taxon>
        <taxon>Bacilli</taxon>
        <taxon>Bacillales</taxon>
        <taxon>Anoxybacillaceae</taxon>
        <taxon>Parageobacillus</taxon>
    </lineage>
</organism>
<evidence type="ECO:0000313" key="1">
    <source>
        <dbReference type="EMBL" id="OAT71369.1"/>
    </source>
</evidence>
<evidence type="ECO:0000313" key="2">
    <source>
        <dbReference type="Proteomes" id="UP000078290"/>
    </source>
</evidence>
<proteinExistence type="predicted"/>
<comment type="caution">
    <text evidence="1">The sequence shown here is derived from an EMBL/GenBank/DDBJ whole genome shotgun (WGS) entry which is preliminary data.</text>
</comment>